<sequence length="334" mass="37652">MLRDPAKQPVTVPEHGCAPGFWLREGPVPGNGSEMTRRPEACIDLKSKECCVWLPAMSLLTPRLDWILGCCTAGGCESHGQTEFQVQLSSEPAPAHGAKHLLTSGDSFDITFTPRLFGTQGLSRASNAPFTPRQRDLRAQLELPSLQTYPVPPNLGPETAEEVRKERLLEMYREFALDLHTGMYLTQLTSNRDYADIHVQLMEDLTTLKLDQSNGRIIEFPLTNVSKVYRIVKNDDKWYAAGTPLPHSSANTEQIVVVEFMRRKLAFVFKELQVSQRFLICMELLIRRAQQKQALRSLTPTFPPQHAQSRQCPTPRLVHDAMTRPIPSPPDNLK</sequence>
<proteinExistence type="predicted"/>
<evidence type="ECO:0000313" key="3">
    <source>
        <dbReference type="Proteomes" id="UP000186817"/>
    </source>
</evidence>
<organism evidence="2 3">
    <name type="scientific">Symbiodinium microadriaticum</name>
    <name type="common">Dinoflagellate</name>
    <name type="synonym">Zooxanthella microadriatica</name>
    <dbReference type="NCBI Taxonomy" id="2951"/>
    <lineage>
        <taxon>Eukaryota</taxon>
        <taxon>Sar</taxon>
        <taxon>Alveolata</taxon>
        <taxon>Dinophyceae</taxon>
        <taxon>Suessiales</taxon>
        <taxon>Symbiodiniaceae</taxon>
        <taxon>Symbiodinium</taxon>
    </lineage>
</organism>
<reference evidence="2 3" key="1">
    <citation type="submission" date="2016-02" db="EMBL/GenBank/DDBJ databases">
        <title>Genome analysis of coral dinoflagellate symbionts highlights evolutionary adaptations to a symbiotic lifestyle.</title>
        <authorList>
            <person name="Aranda M."/>
            <person name="Li Y."/>
            <person name="Liew Y.J."/>
            <person name="Baumgarten S."/>
            <person name="Simakov O."/>
            <person name="Wilson M."/>
            <person name="Piel J."/>
            <person name="Ashoor H."/>
            <person name="Bougouffa S."/>
            <person name="Bajic V.B."/>
            <person name="Ryu T."/>
            <person name="Ravasi T."/>
            <person name="Bayer T."/>
            <person name="Micklem G."/>
            <person name="Kim H."/>
            <person name="Bhak J."/>
            <person name="Lajeunesse T.C."/>
            <person name="Voolstra C.R."/>
        </authorList>
    </citation>
    <scope>NUCLEOTIDE SEQUENCE [LARGE SCALE GENOMIC DNA]</scope>
    <source>
        <strain evidence="2 3">CCMP2467</strain>
    </source>
</reference>
<gene>
    <name evidence="2" type="ORF">AK812_SmicGene35022</name>
</gene>
<keyword evidence="3" id="KW-1185">Reference proteome</keyword>
<dbReference type="Proteomes" id="UP000186817">
    <property type="component" value="Unassembled WGS sequence"/>
</dbReference>
<feature type="region of interest" description="Disordered" evidence="1">
    <location>
        <begin position="300"/>
        <end position="334"/>
    </location>
</feature>
<dbReference type="OrthoDB" id="408761at2759"/>
<comment type="caution">
    <text evidence="2">The sequence shown here is derived from an EMBL/GenBank/DDBJ whole genome shotgun (WGS) entry which is preliminary data.</text>
</comment>
<accession>A0A1Q9CMK0</accession>
<name>A0A1Q9CMK0_SYMMI</name>
<evidence type="ECO:0000256" key="1">
    <source>
        <dbReference type="SAM" id="MobiDB-lite"/>
    </source>
</evidence>
<feature type="compositionally biased region" description="Polar residues" evidence="1">
    <location>
        <begin position="300"/>
        <end position="312"/>
    </location>
</feature>
<evidence type="ECO:0000313" key="2">
    <source>
        <dbReference type="EMBL" id="OLP84153.1"/>
    </source>
</evidence>
<protein>
    <submittedName>
        <fullName evidence="2">Uncharacterized protein</fullName>
    </submittedName>
</protein>
<dbReference type="AlphaFoldDB" id="A0A1Q9CMK0"/>
<dbReference type="EMBL" id="LSRX01001064">
    <property type="protein sequence ID" value="OLP84153.1"/>
    <property type="molecule type" value="Genomic_DNA"/>
</dbReference>